<dbReference type="RefSeq" id="WP_344380295.1">
    <property type="nucleotide sequence ID" value="NZ_BAAASQ010000039.1"/>
</dbReference>
<organism evidence="1 2">
    <name type="scientific">Streptomyces mauvecolor</name>
    <dbReference type="NCBI Taxonomy" id="58345"/>
    <lineage>
        <taxon>Bacteria</taxon>
        <taxon>Bacillati</taxon>
        <taxon>Actinomycetota</taxon>
        <taxon>Actinomycetes</taxon>
        <taxon>Kitasatosporales</taxon>
        <taxon>Streptomycetaceae</taxon>
        <taxon>Streptomyces</taxon>
    </lineage>
</organism>
<name>A0ABV9UIF4_9ACTN</name>
<sequence>MRHVTVRGIAVAVTDTPGTDAVFDTGLHIPGSSHIHVGTRTN</sequence>
<comment type="caution">
    <text evidence="1">The sequence shown here is derived from an EMBL/GenBank/DDBJ whole genome shotgun (WGS) entry which is preliminary data.</text>
</comment>
<evidence type="ECO:0000313" key="1">
    <source>
        <dbReference type="EMBL" id="MFC4956830.1"/>
    </source>
</evidence>
<dbReference type="EMBL" id="JBHSIZ010000010">
    <property type="protein sequence ID" value="MFC4956830.1"/>
    <property type="molecule type" value="Genomic_DNA"/>
</dbReference>
<dbReference type="Proteomes" id="UP001595834">
    <property type="component" value="Unassembled WGS sequence"/>
</dbReference>
<protein>
    <submittedName>
        <fullName evidence="1">Uncharacterized protein</fullName>
    </submittedName>
</protein>
<proteinExistence type="predicted"/>
<gene>
    <name evidence="1" type="ORF">ACFPFX_11005</name>
</gene>
<accession>A0ABV9UIF4</accession>
<reference evidence="2" key="1">
    <citation type="journal article" date="2019" name="Int. J. Syst. Evol. Microbiol.">
        <title>The Global Catalogue of Microorganisms (GCM) 10K type strain sequencing project: providing services to taxonomists for standard genome sequencing and annotation.</title>
        <authorList>
            <consortium name="The Broad Institute Genomics Platform"/>
            <consortium name="The Broad Institute Genome Sequencing Center for Infectious Disease"/>
            <person name="Wu L."/>
            <person name="Ma J."/>
        </authorList>
    </citation>
    <scope>NUCLEOTIDE SEQUENCE [LARGE SCALE GENOMIC DNA]</scope>
    <source>
        <strain evidence="2">CCM 7224</strain>
    </source>
</reference>
<keyword evidence="2" id="KW-1185">Reference proteome</keyword>
<evidence type="ECO:0000313" key="2">
    <source>
        <dbReference type="Proteomes" id="UP001595834"/>
    </source>
</evidence>